<reference evidence="2" key="1">
    <citation type="submission" date="2020-05" db="EMBL/GenBank/DDBJ databases">
        <title>Frigoriglobus tundricola gen. nov., sp. nov., a psychrotolerant cellulolytic planctomycete of the family Gemmataceae with two divergent copies of 16S rRNA gene.</title>
        <authorList>
            <person name="Kulichevskaya I.S."/>
            <person name="Ivanova A.A."/>
            <person name="Naumoff D.G."/>
            <person name="Beletsky A.V."/>
            <person name="Rijpstra W.I.C."/>
            <person name="Sinninghe Damste J.S."/>
            <person name="Mardanov A.V."/>
            <person name="Ravin N.V."/>
            <person name="Dedysh S.N."/>
        </authorList>
    </citation>
    <scope>NUCLEOTIDE SEQUENCE [LARGE SCALE GENOMIC DNA]</scope>
    <source>
        <strain evidence="2">PL17</strain>
    </source>
</reference>
<dbReference type="EMBL" id="CP053452">
    <property type="protein sequence ID" value="QJW97803.1"/>
    <property type="molecule type" value="Genomic_DNA"/>
</dbReference>
<name>A0A6M5YX66_9BACT</name>
<gene>
    <name evidence="1" type="ORF">FTUN_5383</name>
</gene>
<organism evidence="1 2">
    <name type="scientific">Frigoriglobus tundricola</name>
    <dbReference type="NCBI Taxonomy" id="2774151"/>
    <lineage>
        <taxon>Bacteria</taxon>
        <taxon>Pseudomonadati</taxon>
        <taxon>Planctomycetota</taxon>
        <taxon>Planctomycetia</taxon>
        <taxon>Gemmatales</taxon>
        <taxon>Gemmataceae</taxon>
        <taxon>Frigoriglobus</taxon>
    </lineage>
</organism>
<proteinExistence type="predicted"/>
<evidence type="ECO:0008006" key="3">
    <source>
        <dbReference type="Google" id="ProtNLM"/>
    </source>
</evidence>
<protein>
    <recommendedName>
        <fullName evidence="3">Carboxymuconolactone decarboxylase-like domain-containing protein</fullName>
    </recommendedName>
</protein>
<dbReference type="SUPFAM" id="SSF69118">
    <property type="entry name" value="AhpD-like"/>
    <property type="match status" value="1"/>
</dbReference>
<sequence>MGHAEMLLAVAGLKPDEVKVLTKKLAAGDWSDFPEAQRTAFALAYKLSKEPAAFTDRDRAALVAVFGRERAVDLIWYVSWCNYMTRVADAFQLPLEKENCFTPPEKKDGKGG</sequence>
<accession>A0A6M5YX66</accession>
<evidence type="ECO:0000313" key="2">
    <source>
        <dbReference type="Proteomes" id="UP000503447"/>
    </source>
</evidence>
<dbReference type="KEGG" id="ftj:FTUN_5383"/>
<keyword evidence="2" id="KW-1185">Reference proteome</keyword>
<dbReference type="AlphaFoldDB" id="A0A6M5YX66"/>
<dbReference type="Gene3D" id="1.20.1290.10">
    <property type="entry name" value="AhpD-like"/>
    <property type="match status" value="1"/>
</dbReference>
<dbReference type="InterPro" id="IPR029032">
    <property type="entry name" value="AhpD-like"/>
</dbReference>
<dbReference type="Proteomes" id="UP000503447">
    <property type="component" value="Chromosome"/>
</dbReference>
<evidence type="ECO:0000313" key="1">
    <source>
        <dbReference type="EMBL" id="QJW97803.1"/>
    </source>
</evidence>
<dbReference type="RefSeq" id="WP_171473112.1">
    <property type="nucleotide sequence ID" value="NZ_CP053452.2"/>
</dbReference>